<reference evidence="2" key="1">
    <citation type="journal article" date="2014" name="Int. J. Syst. Evol. Microbiol.">
        <title>Complete genome sequence of Corynebacterium casei LMG S-19264T (=DSM 44701T), isolated from a smear-ripened cheese.</title>
        <authorList>
            <consortium name="US DOE Joint Genome Institute (JGI-PGF)"/>
            <person name="Walter F."/>
            <person name="Albersmeier A."/>
            <person name="Kalinowski J."/>
            <person name="Ruckert C."/>
        </authorList>
    </citation>
    <scope>NUCLEOTIDE SEQUENCE</scope>
    <source>
        <strain evidence="2">VKM Ac-1447</strain>
    </source>
</reference>
<dbReference type="Proteomes" id="UP001142317">
    <property type="component" value="Unassembled WGS sequence"/>
</dbReference>
<keyword evidence="3" id="KW-1185">Reference proteome</keyword>
<proteinExistence type="predicted"/>
<dbReference type="GO" id="GO:0003677">
    <property type="term" value="F:DNA binding"/>
    <property type="evidence" value="ECO:0007669"/>
    <property type="project" value="InterPro"/>
</dbReference>
<protein>
    <recommendedName>
        <fullName evidence="1">HTH cro/C1-type domain-containing protein</fullName>
    </recommendedName>
</protein>
<organism evidence="2 3">
    <name type="scientific">Microbacterium imperiale</name>
    <dbReference type="NCBI Taxonomy" id="33884"/>
    <lineage>
        <taxon>Bacteria</taxon>
        <taxon>Bacillati</taxon>
        <taxon>Actinomycetota</taxon>
        <taxon>Actinomycetes</taxon>
        <taxon>Micrococcales</taxon>
        <taxon>Microbacteriaceae</taxon>
        <taxon>Microbacterium</taxon>
    </lineage>
</organism>
<name>A0A9W6HEH1_9MICO</name>
<dbReference type="Gene3D" id="1.10.260.40">
    <property type="entry name" value="lambda repressor-like DNA-binding domains"/>
    <property type="match status" value="1"/>
</dbReference>
<evidence type="ECO:0000313" key="3">
    <source>
        <dbReference type="Proteomes" id="UP001142317"/>
    </source>
</evidence>
<evidence type="ECO:0000259" key="1">
    <source>
        <dbReference type="PROSITE" id="PS50943"/>
    </source>
</evidence>
<feature type="domain" description="HTH cro/C1-type" evidence="1">
    <location>
        <begin position="13"/>
        <end position="70"/>
    </location>
</feature>
<reference evidence="2" key="2">
    <citation type="submission" date="2023-01" db="EMBL/GenBank/DDBJ databases">
        <authorList>
            <person name="Sun Q."/>
            <person name="Evtushenko L."/>
        </authorList>
    </citation>
    <scope>NUCLEOTIDE SEQUENCE</scope>
    <source>
        <strain evidence="2">VKM Ac-1447</strain>
    </source>
</reference>
<dbReference type="InterPro" id="IPR010982">
    <property type="entry name" value="Lambda_DNA-bd_dom_sf"/>
</dbReference>
<dbReference type="RefSeq" id="WP_210004806.1">
    <property type="nucleotide sequence ID" value="NZ_BSEO01000001.1"/>
</dbReference>
<dbReference type="Pfam" id="PF01381">
    <property type="entry name" value="HTH_3"/>
    <property type="match status" value="1"/>
</dbReference>
<dbReference type="SMART" id="SM00530">
    <property type="entry name" value="HTH_XRE"/>
    <property type="match status" value="1"/>
</dbReference>
<gene>
    <name evidence="2" type="ORF">GCM10017586_07060</name>
</gene>
<evidence type="ECO:0000313" key="2">
    <source>
        <dbReference type="EMBL" id="GLJ79024.1"/>
    </source>
</evidence>
<dbReference type="SUPFAM" id="SSF47413">
    <property type="entry name" value="lambda repressor-like DNA-binding domains"/>
    <property type="match status" value="1"/>
</dbReference>
<accession>A0A9W6HEH1</accession>
<dbReference type="InterPro" id="IPR001387">
    <property type="entry name" value="Cro/C1-type_HTH"/>
</dbReference>
<dbReference type="AlphaFoldDB" id="A0A9W6HEH1"/>
<dbReference type="PROSITE" id="PS50943">
    <property type="entry name" value="HTH_CROC1"/>
    <property type="match status" value="1"/>
</dbReference>
<comment type="caution">
    <text evidence="2">The sequence shown here is derived from an EMBL/GenBank/DDBJ whole genome shotgun (WGS) entry which is preliminary data.</text>
</comment>
<sequence>MDELEPPALGYQVAKYRRMLKISGEELAARAGLGLTRSVIANLENGRKRDVTVQQLIALALVLGVSPADLVFDLRRPYDLVPLGDTSAPESYASTTTGQVLARSWFGGSRLASEMSYRTTVQGPDDADDLSPLHVSDDAYKLTLIQKLLDQRASAAYALAAHEQHLLDVDRAASRGEVIRGGFLPNDLDTLRIRVRDFRAELYEVDRQLRSYGVAIDEPILYPGVPF</sequence>
<dbReference type="EMBL" id="BSEO01000001">
    <property type="protein sequence ID" value="GLJ79024.1"/>
    <property type="molecule type" value="Genomic_DNA"/>
</dbReference>